<dbReference type="GO" id="GO:0003677">
    <property type="term" value="F:DNA binding"/>
    <property type="evidence" value="ECO:0007669"/>
    <property type="project" value="UniProtKB-KW"/>
</dbReference>
<comment type="subunit">
    <text evidence="9">Homodimers and heterodimers.</text>
</comment>
<dbReference type="CDD" id="cd10017">
    <property type="entry name" value="B3_DNA"/>
    <property type="match status" value="1"/>
</dbReference>
<reference evidence="12" key="2">
    <citation type="submission" date="2019-07" db="EMBL/GenBank/DDBJ databases">
        <authorList>
            <person name="Seetharam A."/>
            <person name="Woodhouse M."/>
            <person name="Cannon E."/>
        </authorList>
    </citation>
    <scope>NUCLEOTIDE SEQUENCE [LARGE SCALE GENOMIC DNA]</scope>
    <source>
        <strain evidence="12">cv. B73</strain>
    </source>
</reference>
<feature type="region of interest" description="Disordered" evidence="10">
    <location>
        <begin position="1"/>
        <end position="24"/>
    </location>
</feature>
<feature type="region of interest" description="Disordered" evidence="10">
    <location>
        <begin position="110"/>
        <end position="141"/>
    </location>
</feature>
<evidence type="ECO:0000256" key="6">
    <source>
        <dbReference type="ARBA" id="ARBA00023163"/>
    </source>
</evidence>
<sequence>MAGIDLNTVEEEDEEEAEALPLPGPGGRGAVCLELWHACAGPVPPLPRKGSAVVYLPQGHLEHIGGDAARGAAASAVPPHVLCRVVDVTLHADGATDEVYARVSLLPEDEDAEKRAQAQARVREDEDRRDGEDGGAMRPLARTPHMFCKTLTASDTSTHGGFSVPRRAAEDCFPPLDYSQQRPSQELVAKDLHGTEWKFRHIYRGQPRRHLLTTGWSAFVNRKKLISGDAVLFLRGEDGVLRLGVRRAAQLKIVTPIPAPHNQCSSNSNLGNVAQAVATKTVFHIYYNPRLTQSEFIVPYWKFTRSFNQPISVGMRCRMRYESDDASERRLQCCDDPICFLPMSFPSTPVILFHSFWCAQNHFSRCTGIIIGSREADPIWYGSKWKCLVVRWDDGIECRWPNRVSPWEIELTGSVSGSQMCAPSSKRLKPCLPQVNPEIVLPNGSVSSDFAGSARFHKVLQGQEVFHPFRGGCLADGHIRTAGMYQPDGEAIEECTGTVNMHSPVSGAEHESNNESTVENGCKIFGISLAEKIRSCDEADSCSAKCNSRLQPLKSQMPKSLGSCWATVHEQRPVVGRVVDVSATDM</sequence>
<dbReference type="OrthoDB" id="624437at2759"/>
<evidence type="ECO:0000256" key="4">
    <source>
        <dbReference type="ARBA" id="ARBA00023015"/>
    </source>
</evidence>
<dbReference type="PROSITE" id="PS50863">
    <property type="entry name" value="B3"/>
    <property type="match status" value="1"/>
</dbReference>
<dbReference type="EnsemblPlants" id="Zm00001eb157270_T007">
    <property type="protein sequence ID" value="Zm00001eb157270_P007"/>
    <property type="gene ID" value="Zm00001eb157270"/>
</dbReference>
<keyword evidence="4 9" id="KW-0805">Transcription regulation</keyword>
<keyword evidence="8 9" id="KW-0927">Auxin signaling pathway</keyword>
<evidence type="ECO:0000256" key="8">
    <source>
        <dbReference type="ARBA" id="ARBA00023294"/>
    </source>
</evidence>
<dbReference type="InterPro" id="IPR003340">
    <property type="entry name" value="B3_DNA-bd"/>
</dbReference>
<dbReference type="Pfam" id="PF02362">
    <property type="entry name" value="B3"/>
    <property type="match status" value="1"/>
</dbReference>
<dbReference type="Proteomes" id="UP000007305">
    <property type="component" value="Chromosome 3"/>
</dbReference>
<protein>
    <recommendedName>
        <fullName evidence="9">Auxin response factor</fullName>
    </recommendedName>
</protein>
<dbReference type="InterPro" id="IPR015300">
    <property type="entry name" value="DNA-bd_pseudobarrel_sf"/>
</dbReference>
<keyword evidence="13" id="KW-1185">Reference proteome</keyword>
<dbReference type="Pfam" id="PF06507">
    <property type="entry name" value="ARF_AD"/>
    <property type="match status" value="1"/>
</dbReference>
<evidence type="ECO:0000256" key="5">
    <source>
        <dbReference type="ARBA" id="ARBA00023125"/>
    </source>
</evidence>
<dbReference type="Gene3D" id="2.30.30.1040">
    <property type="match status" value="1"/>
</dbReference>
<keyword evidence="5 9" id="KW-0238">DNA-binding</keyword>
<dbReference type="Gene3D" id="2.40.330.10">
    <property type="entry name" value="DNA-binding pseudobarrel domain"/>
    <property type="match status" value="1"/>
</dbReference>
<dbReference type="GO" id="GO:0009734">
    <property type="term" value="P:auxin-activated signaling pathway"/>
    <property type="evidence" value="ECO:0007669"/>
    <property type="project" value="UniProtKB-KW"/>
</dbReference>
<evidence type="ECO:0000256" key="9">
    <source>
        <dbReference type="RuleBase" id="RU004561"/>
    </source>
</evidence>
<evidence type="ECO:0000259" key="11">
    <source>
        <dbReference type="PROSITE" id="PS50863"/>
    </source>
</evidence>
<dbReference type="PANTHER" id="PTHR31384:SF182">
    <property type="entry name" value="AUXIN RESPONSE FACTOR 2"/>
    <property type="match status" value="1"/>
</dbReference>
<evidence type="ECO:0000256" key="7">
    <source>
        <dbReference type="ARBA" id="ARBA00023242"/>
    </source>
</evidence>
<accession>A0A804NFJ2</accession>
<evidence type="ECO:0000313" key="12">
    <source>
        <dbReference type="EnsemblPlants" id="Zm00001eb157270_P007"/>
    </source>
</evidence>
<evidence type="ECO:0000313" key="13">
    <source>
        <dbReference type="Proteomes" id="UP000007305"/>
    </source>
</evidence>
<dbReference type="Gramene" id="Zm00001eb157270_T007">
    <property type="protein sequence ID" value="Zm00001eb157270_P007"/>
    <property type="gene ID" value="Zm00001eb157270"/>
</dbReference>
<dbReference type="InterPro" id="IPR010525">
    <property type="entry name" value="ARF_dom"/>
</dbReference>
<reference evidence="12" key="3">
    <citation type="submission" date="2021-05" db="UniProtKB">
        <authorList>
            <consortium name="EnsemblPlants"/>
        </authorList>
    </citation>
    <scope>IDENTIFICATION</scope>
    <source>
        <strain evidence="12">cv. B73</strain>
    </source>
</reference>
<dbReference type="FunFam" id="2.40.330.10:FF:000001">
    <property type="entry name" value="Auxin response factor"/>
    <property type="match status" value="1"/>
</dbReference>
<dbReference type="EnsemblPlants" id="Zm00001eb157270_T002">
    <property type="protein sequence ID" value="Zm00001eb157270_P002"/>
    <property type="gene ID" value="Zm00001eb157270"/>
</dbReference>
<gene>
    <name evidence="12" type="primary">LOC100384045</name>
</gene>
<reference evidence="13" key="1">
    <citation type="submission" date="2015-12" db="EMBL/GenBank/DDBJ databases">
        <title>Update maize B73 reference genome by single molecule sequencing technologies.</title>
        <authorList>
            <consortium name="Maize Genome Sequencing Project"/>
            <person name="Ware D."/>
        </authorList>
    </citation>
    <scope>NUCLEOTIDE SEQUENCE [LARGE SCALE GENOMIC DNA]</scope>
    <source>
        <strain evidence="13">cv. B73</strain>
    </source>
</reference>
<evidence type="ECO:0000256" key="1">
    <source>
        <dbReference type="ARBA" id="ARBA00003182"/>
    </source>
</evidence>
<dbReference type="SMART" id="SM01019">
    <property type="entry name" value="B3"/>
    <property type="match status" value="1"/>
</dbReference>
<proteinExistence type="inferred from homology"/>
<feature type="compositionally biased region" description="Acidic residues" evidence="10">
    <location>
        <begin position="8"/>
        <end position="18"/>
    </location>
</feature>
<dbReference type="SUPFAM" id="SSF101936">
    <property type="entry name" value="DNA-binding pseudobarrel domain"/>
    <property type="match status" value="1"/>
</dbReference>
<name>A0A804NFJ2_MAIZE</name>
<keyword evidence="7 9" id="KW-0539">Nucleus</keyword>
<feature type="domain" description="TF-B3" evidence="11">
    <location>
        <begin position="147"/>
        <end position="249"/>
    </location>
</feature>
<dbReference type="AlphaFoldDB" id="A0A804NFJ2"/>
<comment type="subcellular location">
    <subcellularLocation>
        <location evidence="2 9">Nucleus</location>
    </subcellularLocation>
</comment>
<dbReference type="GO" id="GO:0006355">
    <property type="term" value="P:regulation of DNA-templated transcription"/>
    <property type="evidence" value="ECO:0007669"/>
    <property type="project" value="InterPro"/>
</dbReference>
<evidence type="ECO:0000256" key="3">
    <source>
        <dbReference type="ARBA" id="ARBA00007853"/>
    </source>
</evidence>
<evidence type="ECO:0000256" key="2">
    <source>
        <dbReference type="ARBA" id="ARBA00004123"/>
    </source>
</evidence>
<dbReference type="GO" id="GO:0005634">
    <property type="term" value="C:nucleus"/>
    <property type="evidence" value="ECO:0007669"/>
    <property type="project" value="UniProtKB-SubCell"/>
</dbReference>
<feature type="compositionally biased region" description="Basic and acidic residues" evidence="10">
    <location>
        <begin position="112"/>
        <end position="132"/>
    </location>
</feature>
<dbReference type="PANTHER" id="PTHR31384">
    <property type="entry name" value="AUXIN RESPONSE FACTOR 4-RELATED"/>
    <property type="match status" value="1"/>
</dbReference>
<organism evidence="12 13">
    <name type="scientific">Zea mays</name>
    <name type="common">Maize</name>
    <dbReference type="NCBI Taxonomy" id="4577"/>
    <lineage>
        <taxon>Eukaryota</taxon>
        <taxon>Viridiplantae</taxon>
        <taxon>Streptophyta</taxon>
        <taxon>Embryophyta</taxon>
        <taxon>Tracheophyta</taxon>
        <taxon>Spermatophyta</taxon>
        <taxon>Magnoliopsida</taxon>
        <taxon>Liliopsida</taxon>
        <taxon>Poales</taxon>
        <taxon>Poaceae</taxon>
        <taxon>PACMAD clade</taxon>
        <taxon>Panicoideae</taxon>
        <taxon>Andropogonodae</taxon>
        <taxon>Andropogoneae</taxon>
        <taxon>Tripsacinae</taxon>
        <taxon>Zea</taxon>
    </lineage>
</organism>
<comment type="function">
    <text evidence="1 9">Auxin response factors (ARFs) are transcriptional factors that bind specifically to the DNA sequence 5'-TGTCTC-3' found in the auxin-responsive promoter elements (AuxREs).</text>
</comment>
<dbReference type="Gramene" id="Zm00001eb157270_T002">
    <property type="protein sequence ID" value="Zm00001eb157270_P002"/>
    <property type="gene ID" value="Zm00001eb157270"/>
</dbReference>
<comment type="similarity">
    <text evidence="3 9">Belongs to the ARF family.</text>
</comment>
<dbReference type="InterPro" id="IPR044835">
    <property type="entry name" value="ARF_plant"/>
</dbReference>
<keyword evidence="6 9" id="KW-0804">Transcription</keyword>
<evidence type="ECO:0000256" key="10">
    <source>
        <dbReference type="SAM" id="MobiDB-lite"/>
    </source>
</evidence>